<comment type="caution">
    <text evidence="1">The sequence shown here is derived from an EMBL/GenBank/DDBJ whole genome shotgun (WGS) entry which is preliminary data.</text>
</comment>
<dbReference type="InterPro" id="IPR011990">
    <property type="entry name" value="TPR-like_helical_dom_sf"/>
</dbReference>
<dbReference type="EMBL" id="LNIX01000036">
    <property type="protein sequence ID" value="OXA39852.1"/>
    <property type="molecule type" value="Genomic_DNA"/>
</dbReference>
<evidence type="ECO:0000313" key="2">
    <source>
        <dbReference type="Proteomes" id="UP000198287"/>
    </source>
</evidence>
<dbReference type="SUPFAM" id="SSF48452">
    <property type="entry name" value="TPR-like"/>
    <property type="match status" value="1"/>
</dbReference>
<name>A0A226D2P2_FOLCA</name>
<proteinExistence type="predicted"/>
<keyword evidence="2" id="KW-1185">Reference proteome</keyword>
<dbReference type="OrthoDB" id="6738467at2759"/>
<organism evidence="1 2">
    <name type="scientific">Folsomia candida</name>
    <name type="common">Springtail</name>
    <dbReference type="NCBI Taxonomy" id="158441"/>
    <lineage>
        <taxon>Eukaryota</taxon>
        <taxon>Metazoa</taxon>
        <taxon>Ecdysozoa</taxon>
        <taxon>Arthropoda</taxon>
        <taxon>Hexapoda</taxon>
        <taxon>Collembola</taxon>
        <taxon>Entomobryomorpha</taxon>
        <taxon>Isotomoidea</taxon>
        <taxon>Isotomidae</taxon>
        <taxon>Proisotominae</taxon>
        <taxon>Folsomia</taxon>
    </lineage>
</organism>
<dbReference type="AlphaFoldDB" id="A0A226D2P2"/>
<accession>A0A226D2P2</accession>
<protein>
    <submittedName>
        <fullName evidence="1">Uncharacterized protein</fullName>
    </submittedName>
</protein>
<reference evidence="1 2" key="1">
    <citation type="submission" date="2015-12" db="EMBL/GenBank/DDBJ databases">
        <title>The genome of Folsomia candida.</title>
        <authorList>
            <person name="Faddeeva A."/>
            <person name="Derks M.F."/>
            <person name="Anvar Y."/>
            <person name="Smit S."/>
            <person name="Van Straalen N."/>
            <person name="Roelofs D."/>
        </authorList>
    </citation>
    <scope>NUCLEOTIDE SEQUENCE [LARGE SCALE GENOMIC DNA]</scope>
    <source>
        <strain evidence="1 2">VU population</strain>
        <tissue evidence="1">Whole body</tissue>
    </source>
</reference>
<dbReference type="Proteomes" id="UP000198287">
    <property type="component" value="Unassembled WGS sequence"/>
</dbReference>
<sequence length="462" mass="52578">MDTWDINIEEIRSDPDNGELAIKLLVLISCLDPVGVKDELLFILLNEAEAAGDSCNFEELGYQVIYDAITVIGKEVTSVEYFESTAKAKRALDLLHRYSLVTSTDSVISMHRLVQEDVRRKVMNEEIYYGVPPHQSDQDYNVDHLSSLRKMGAYLARTTLVQGSLKVTPELMHFYYTYEYGNEEKTIEKELKPLPLYICCTASEKTLEIKSKIITALKDPTYFAEFVRGLKLTYGAYQIIVTDKYPDVLNFVVIGFLLAICLFHSGNVKEATELRAEVLKCINSVFSKHDENFLTNKKWSLWSFQDILNWRRNQAGALAILQQQYPETESLEHNLGLCLLAMGRFAEAKIMLKAKWKAKWKGDNLEGGDLNISTLNSKRLLFYCITQIPQQRELGIKKLEEITSQYESLDGEMDNNFLQGTRKVLEVVKKNQFTPISPGSTDGFGGMGSIKDKLYCPQCNIL</sequence>
<evidence type="ECO:0000313" key="1">
    <source>
        <dbReference type="EMBL" id="OXA39852.1"/>
    </source>
</evidence>
<gene>
    <name evidence="1" type="ORF">Fcan01_25342</name>
</gene>